<organism evidence="2 3">
    <name type="scientific">Chelatococcus caeni</name>
    <dbReference type="NCBI Taxonomy" id="1348468"/>
    <lineage>
        <taxon>Bacteria</taxon>
        <taxon>Pseudomonadati</taxon>
        <taxon>Pseudomonadota</taxon>
        <taxon>Alphaproteobacteria</taxon>
        <taxon>Hyphomicrobiales</taxon>
        <taxon>Chelatococcaceae</taxon>
        <taxon>Chelatococcus</taxon>
    </lineage>
</organism>
<feature type="domain" description="PTS EIIA type-2" evidence="1">
    <location>
        <begin position="7"/>
        <end position="154"/>
    </location>
</feature>
<dbReference type="AlphaFoldDB" id="A0A840CAR9"/>
<sequence>MHDSISRHLDPEAICLGVEATSNRDVIDLLAGRLAALGRVRPSFAGAVLAREASMPTGLPLGGAVNVAVPHTDPEHVVKPSLALATLARPVGFGSMDDPDEEIPVGVVMMLALDNKDAQIDMLREVAELIQRPGALAALAAATSPDEIYAVLGA</sequence>
<reference evidence="2 3" key="1">
    <citation type="submission" date="2020-08" db="EMBL/GenBank/DDBJ databases">
        <title>Genomic Encyclopedia of Type Strains, Phase IV (KMG-IV): sequencing the most valuable type-strain genomes for metagenomic binning, comparative biology and taxonomic classification.</title>
        <authorList>
            <person name="Goeker M."/>
        </authorList>
    </citation>
    <scope>NUCLEOTIDE SEQUENCE [LARGE SCALE GENOMIC DNA]</scope>
    <source>
        <strain evidence="2 3">DSM 103737</strain>
    </source>
</reference>
<comment type="caution">
    <text evidence="2">The sequence shown here is derived from an EMBL/GenBank/DDBJ whole genome shotgun (WGS) entry which is preliminary data.</text>
</comment>
<dbReference type="InterPro" id="IPR016152">
    <property type="entry name" value="PTrfase/Anion_transptr"/>
</dbReference>
<evidence type="ECO:0000313" key="2">
    <source>
        <dbReference type="EMBL" id="MBB4019367.1"/>
    </source>
</evidence>
<dbReference type="PROSITE" id="PS51094">
    <property type="entry name" value="PTS_EIIA_TYPE_2"/>
    <property type="match status" value="1"/>
</dbReference>
<name>A0A840CAR9_9HYPH</name>
<dbReference type="CDD" id="cd00211">
    <property type="entry name" value="PTS_IIA_fru"/>
    <property type="match status" value="1"/>
</dbReference>
<protein>
    <submittedName>
        <fullName evidence="2">PTS system galactitol-specific IIA component</fullName>
    </submittedName>
</protein>
<dbReference type="EMBL" id="JACIEN010000007">
    <property type="protein sequence ID" value="MBB4019367.1"/>
    <property type="molecule type" value="Genomic_DNA"/>
</dbReference>
<dbReference type="SUPFAM" id="SSF55804">
    <property type="entry name" value="Phoshotransferase/anion transport protein"/>
    <property type="match status" value="1"/>
</dbReference>
<dbReference type="Proteomes" id="UP000577362">
    <property type="component" value="Unassembled WGS sequence"/>
</dbReference>
<dbReference type="PANTHER" id="PTHR47738">
    <property type="entry name" value="PTS SYSTEM FRUCTOSE-LIKE EIIA COMPONENT-RELATED"/>
    <property type="match status" value="1"/>
</dbReference>
<dbReference type="InterPro" id="IPR051541">
    <property type="entry name" value="PTS_SugarTrans_NitroReg"/>
</dbReference>
<accession>A0A840CAR9</accession>
<keyword evidence="3" id="KW-1185">Reference proteome</keyword>
<dbReference type="RefSeq" id="WP_019401409.1">
    <property type="nucleotide sequence ID" value="NZ_JACIEN010000007.1"/>
</dbReference>
<dbReference type="Pfam" id="PF00359">
    <property type="entry name" value="PTS_EIIA_2"/>
    <property type="match status" value="1"/>
</dbReference>
<evidence type="ECO:0000259" key="1">
    <source>
        <dbReference type="PROSITE" id="PS51094"/>
    </source>
</evidence>
<evidence type="ECO:0000313" key="3">
    <source>
        <dbReference type="Proteomes" id="UP000577362"/>
    </source>
</evidence>
<dbReference type="Gene3D" id="3.40.930.10">
    <property type="entry name" value="Mannitol-specific EII, Chain A"/>
    <property type="match status" value="1"/>
</dbReference>
<dbReference type="InterPro" id="IPR002178">
    <property type="entry name" value="PTS_EIIA_type-2_dom"/>
</dbReference>
<proteinExistence type="predicted"/>
<dbReference type="PANTHER" id="PTHR47738:SF3">
    <property type="entry name" value="PHOSPHOTRANSFERASE SYSTEM MANNITOL_FRUCTOSE-SPECIFIC IIA DOMAIN CONTAINING PROTEIN"/>
    <property type="match status" value="1"/>
</dbReference>
<gene>
    <name evidence="2" type="ORF">GGR16_004418</name>
</gene>